<dbReference type="PANTHER" id="PTHR21256">
    <property type="entry name" value="HISTIDINOL DEHYDROGENASE HDH"/>
    <property type="match status" value="1"/>
</dbReference>
<dbReference type="NCBIfam" id="TIGR03188">
    <property type="entry name" value="histidine_hisI"/>
    <property type="match status" value="1"/>
</dbReference>
<evidence type="ECO:0000256" key="20">
    <source>
        <dbReference type="SAM" id="MobiDB-lite"/>
    </source>
</evidence>
<comment type="cofactor">
    <cofactor evidence="3">
        <name>Zn(2+)</name>
        <dbReference type="ChEBI" id="CHEBI:29105"/>
    </cofactor>
</comment>
<evidence type="ECO:0000256" key="10">
    <source>
        <dbReference type="ARBA" id="ARBA00022741"/>
    </source>
</evidence>
<dbReference type="InterPro" id="IPR012131">
    <property type="entry name" value="Hstdl_DH"/>
</dbReference>
<keyword evidence="8 19" id="KW-0028">Amino-acid biosynthesis</keyword>
<evidence type="ECO:0000256" key="2">
    <source>
        <dbReference type="ARBA" id="ARBA00001460"/>
    </source>
</evidence>
<dbReference type="InterPro" id="IPR016161">
    <property type="entry name" value="Ald_DH/histidinol_DH"/>
</dbReference>
<dbReference type="HAMAP" id="MF_01024">
    <property type="entry name" value="HisD"/>
    <property type="match status" value="1"/>
</dbReference>
<dbReference type="PIRSF" id="PIRSF001257">
    <property type="entry name" value="His_trifunctional"/>
    <property type="match status" value="1"/>
</dbReference>
<dbReference type="GO" id="GO:0005829">
    <property type="term" value="C:cytosol"/>
    <property type="evidence" value="ECO:0007669"/>
    <property type="project" value="TreeGrafter"/>
</dbReference>
<dbReference type="NCBIfam" id="TIGR00069">
    <property type="entry name" value="hisD"/>
    <property type="match status" value="1"/>
</dbReference>
<evidence type="ECO:0000256" key="9">
    <source>
        <dbReference type="ARBA" id="ARBA00022723"/>
    </source>
</evidence>
<keyword evidence="14 19" id="KW-0560">Oxidoreductase</keyword>
<sequence length="889" mass="97691">MVLFAHIPFLPYLDDPTRIPSREILIQLQTIVPILISAVHAAEILALLPAQVETYIYDDLDPVDLPEADRLETLIILLDRGSSKVISQASLVKPLLERGVPHNRIIPRFSSSSSPQNLDHLSDLSSSSSENPQSVMLEIPHNSDSDLSTSTTTLEKFLDFIDHQSKDHPTFLLDPHRKMESLLSSSSSSKRTTEELNVVPIIGSTDLIKMDSEQLIEQFLKSLKTDRPDGLYTTSVVSDSPACSLLGQVYSSLESIKKSIQTRKATYYSRSRSQLWIKGETSGATQECLRIRTDCDRDSLEFHVIQKPLTGFCHTQEISCFGPLGGLKQLESTLLHRLQTSTPGSYTNRLFNDEKLLRAKIMEEAEELCDAESPSDLTGEMADLLYFALCRCISKGVSLAQVEQKLNQRALKVTRRKGDAKPKWEAKIKDGAKEDQQANPAPKPTPAEGPLRCQMINLKEVPEQERASLLKRPMTDSRTMTGLVTPIIEMVKTRGDQGLLEAVQKFDRCGFESADQLTIRAPFAESSMQISPEIKQAIDVAYNNIYKFHEKQLEKERTPMVVETMKGVVCSRFVRPIDRVGLYVPGGTAILPSTALMLAIPAQVAGCEAISIATPARADGTISAEIMYIAQKCGVQEIVKAGGAHAIAALAYGTQRVSKVDKIFGPGNQFVTVAKMLVASDVHAATAIDMPAGPSEVLLIADRSCDPVFVAADLLSQAEHGIDSQVILLAIDLKAEQLQEIQNQINLQAHRLSRIEIIKQSIPKSFIVQVPTLDAAFQLSNHYAPEHLILHIKDPNQASHLIRNAGSVFIGPFSPESCGDYASGTNHSLPTVGFAKQYSGVSTMSFMKHITTQELTKDGLKELGPTVIRLANLEGLDGHANAVQVRLLQ</sequence>
<evidence type="ECO:0000256" key="3">
    <source>
        <dbReference type="ARBA" id="ARBA00001947"/>
    </source>
</evidence>
<dbReference type="FunFam" id="3.40.50.1980:FF:000050">
    <property type="entry name" value="Histidine biosynthesis trifunctional protein"/>
    <property type="match status" value="1"/>
</dbReference>
<dbReference type="UniPathway" id="UPA00031">
    <property type="reaction ID" value="UER00007"/>
</dbReference>
<dbReference type="CDD" id="cd11546">
    <property type="entry name" value="NTP-PPase_His4"/>
    <property type="match status" value="1"/>
</dbReference>
<dbReference type="Pfam" id="PF01503">
    <property type="entry name" value="PRA-PH"/>
    <property type="match status" value="1"/>
</dbReference>
<dbReference type="CDD" id="cd06572">
    <property type="entry name" value="Histidinol_dh"/>
    <property type="match status" value="1"/>
</dbReference>
<dbReference type="SUPFAM" id="SSF141734">
    <property type="entry name" value="HisI-like"/>
    <property type="match status" value="1"/>
</dbReference>
<evidence type="ECO:0000256" key="15">
    <source>
        <dbReference type="ARBA" id="ARBA00023027"/>
    </source>
</evidence>
<dbReference type="PRINTS" id="PR00083">
    <property type="entry name" value="HOLDHDRGNASE"/>
</dbReference>
<name>A0A5B0SKL1_PUCGR</name>
<feature type="compositionally biased region" description="Basic and acidic residues" evidence="20">
    <location>
        <begin position="421"/>
        <end position="436"/>
    </location>
</feature>
<evidence type="ECO:0000256" key="7">
    <source>
        <dbReference type="ARBA" id="ARBA00008260"/>
    </source>
</evidence>
<evidence type="ECO:0000256" key="12">
    <source>
        <dbReference type="ARBA" id="ARBA00022833"/>
    </source>
</evidence>
<comment type="caution">
    <text evidence="22">The sequence shown here is derived from an EMBL/GenBank/DDBJ whole genome shotgun (WGS) entry which is preliminary data.</text>
</comment>
<dbReference type="Gene3D" id="1.20.5.1300">
    <property type="match status" value="1"/>
</dbReference>
<dbReference type="EC" id="3.6.1.31" evidence="19"/>
<dbReference type="EC" id="1.1.1.23" evidence="19"/>
<dbReference type="GO" id="GO:0004399">
    <property type="term" value="F:histidinol dehydrogenase activity"/>
    <property type="evidence" value="ECO:0007669"/>
    <property type="project" value="UniProtKB-UniRule"/>
</dbReference>
<dbReference type="GO" id="GO:0046872">
    <property type="term" value="F:metal ion binding"/>
    <property type="evidence" value="ECO:0007669"/>
    <property type="project" value="UniProtKB-KW"/>
</dbReference>
<feature type="region of interest" description="Disordered" evidence="20">
    <location>
        <begin position="421"/>
        <end position="450"/>
    </location>
</feature>
<dbReference type="Pfam" id="PF01502">
    <property type="entry name" value="PRA-CH"/>
    <property type="match status" value="1"/>
</dbReference>
<keyword evidence="11 19" id="KW-0378">Hydrolase</keyword>
<evidence type="ECO:0000313" key="22">
    <source>
        <dbReference type="EMBL" id="KAA1138468.1"/>
    </source>
</evidence>
<dbReference type="AlphaFoldDB" id="A0A5B0SKL1"/>
<comment type="pathway">
    <text evidence="5">Amino-acid biosynthesis; L-histidine biosynthesis; L-histidine from 5-phospho-alpha-D-ribose 1-diphosphate: step 3/9.</text>
</comment>
<dbReference type="InterPro" id="IPR016298">
    <property type="entry name" value="Histidine_synth_trifunct"/>
</dbReference>
<dbReference type="GO" id="GO:0051287">
    <property type="term" value="F:NAD binding"/>
    <property type="evidence" value="ECO:0007669"/>
    <property type="project" value="UniProtKB-UniRule"/>
</dbReference>
<evidence type="ECO:0000256" key="1">
    <source>
        <dbReference type="ARBA" id="ARBA00000024"/>
    </source>
</evidence>
<dbReference type="GO" id="GO:0005524">
    <property type="term" value="F:ATP binding"/>
    <property type="evidence" value="ECO:0007669"/>
    <property type="project" value="UniProtKB-UniRule"/>
</dbReference>
<dbReference type="FunFam" id="3.40.50.1980:FF:000001">
    <property type="entry name" value="Histidinol dehydrogenase"/>
    <property type="match status" value="1"/>
</dbReference>
<dbReference type="GO" id="GO:0004635">
    <property type="term" value="F:phosphoribosyl-AMP cyclohydrolase activity"/>
    <property type="evidence" value="ECO:0007669"/>
    <property type="project" value="UniProtKB-UniRule"/>
</dbReference>
<dbReference type="EMBL" id="VDEP01000002">
    <property type="protein sequence ID" value="KAA1138468.1"/>
    <property type="molecule type" value="Genomic_DNA"/>
</dbReference>
<evidence type="ECO:0000259" key="21">
    <source>
        <dbReference type="Pfam" id="PF01502"/>
    </source>
</evidence>
<keyword evidence="15 19" id="KW-0520">NAD</keyword>
<dbReference type="Gene3D" id="3.10.20.810">
    <property type="entry name" value="Phosphoribosyl-AMP cyclohydrolase"/>
    <property type="match status" value="1"/>
</dbReference>
<dbReference type="Proteomes" id="UP000325313">
    <property type="component" value="Unassembled WGS sequence"/>
</dbReference>
<reference evidence="22 23" key="1">
    <citation type="submission" date="2019-05" db="EMBL/GenBank/DDBJ databases">
        <title>Emergence of the Ug99 lineage of the wheat stem rust pathogen through somatic hybridization.</title>
        <authorList>
            <person name="Li F."/>
            <person name="Upadhyaya N.M."/>
            <person name="Sperschneider J."/>
            <person name="Matny O."/>
            <person name="Nguyen-Phuc H."/>
            <person name="Mago R."/>
            <person name="Raley C."/>
            <person name="Miller M.E."/>
            <person name="Silverstein K.A.T."/>
            <person name="Henningsen E."/>
            <person name="Hirsch C.D."/>
            <person name="Visser B."/>
            <person name="Pretorius Z.A."/>
            <person name="Steffenson B.J."/>
            <person name="Schwessinger B."/>
            <person name="Dodds P.N."/>
            <person name="Figueroa M."/>
        </authorList>
    </citation>
    <scope>NUCLEOTIDE SEQUENCE [LARGE SCALE GENOMIC DNA]</scope>
    <source>
        <strain evidence="22 23">Ug99</strain>
    </source>
</reference>
<dbReference type="FunFam" id="1.20.5.1300:FF:000002">
    <property type="entry name" value="Histidinol dehydrogenase, chloroplastic"/>
    <property type="match status" value="1"/>
</dbReference>
<keyword evidence="12" id="KW-0862">Zinc</keyword>
<dbReference type="InterPro" id="IPR021130">
    <property type="entry name" value="PRib-ATP_PPHydrolase-like"/>
</dbReference>
<evidence type="ECO:0000256" key="13">
    <source>
        <dbReference type="ARBA" id="ARBA00022840"/>
    </source>
</evidence>
<dbReference type="InterPro" id="IPR002496">
    <property type="entry name" value="PRib_AMP_CycHydrolase_dom"/>
</dbReference>
<comment type="catalytic activity">
    <reaction evidence="2 19">
        <text>1-(5-phospho-beta-D-ribosyl)-ATP + H2O = 1-(5-phospho-beta-D-ribosyl)-5'-AMP + diphosphate + H(+)</text>
        <dbReference type="Rhea" id="RHEA:22828"/>
        <dbReference type="ChEBI" id="CHEBI:15377"/>
        <dbReference type="ChEBI" id="CHEBI:15378"/>
        <dbReference type="ChEBI" id="CHEBI:33019"/>
        <dbReference type="ChEBI" id="CHEBI:59457"/>
        <dbReference type="ChEBI" id="CHEBI:73183"/>
        <dbReference type="EC" id="3.6.1.31"/>
    </reaction>
</comment>
<keyword evidence="13 19" id="KW-0067">ATP-binding</keyword>
<dbReference type="InterPro" id="IPR001692">
    <property type="entry name" value="Histidinol_DH_CS"/>
</dbReference>
<keyword evidence="10 19" id="KW-0547">Nucleotide-binding</keyword>
<keyword evidence="16 19" id="KW-0368">Histidine biosynthesis</keyword>
<dbReference type="SUPFAM" id="SSF101386">
    <property type="entry name" value="all-alpha NTP pyrophosphatases"/>
    <property type="match status" value="1"/>
</dbReference>
<comment type="similarity">
    <text evidence="7 19">In the C-terminal section; belongs to the histidinol dehydrogenase family.</text>
</comment>
<organism evidence="22 23">
    <name type="scientific">Puccinia graminis f. sp. tritici</name>
    <dbReference type="NCBI Taxonomy" id="56615"/>
    <lineage>
        <taxon>Eukaryota</taxon>
        <taxon>Fungi</taxon>
        <taxon>Dikarya</taxon>
        <taxon>Basidiomycota</taxon>
        <taxon>Pucciniomycotina</taxon>
        <taxon>Pucciniomycetes</taxon>
        <taxon>Pucciniales</taxon>
        <taxon>Pucciniaceae</taxon>
        <taxon>Puccinia</taxon>
    </lineage>
</organism>
<accession>A0A5B0SKL1</accession>
<evidence type="ECO:0000313" key="23">
    <source>
        <dbReference type="Proteomes" id="UP000325313"/>
    </source>
</evidence>
<comment type="catalytic activity">
    <reaction evidence="18 19">
        <text>L-histidinol + 2 NAD(+) + H2O = L-histidine + 2 NADH + 3 H(+)</text>
        <dbReference type="Rhea" id="RHEA:20641"/>
        <dbReference type="ChEBI" id="CHEBI:15377"/>
        <dbReference type="ChEBI" id="CHEBI:15378"/>
        <dbReference type="ChEBI" id="CHEBI:57540"/>
        <dbReference type="ChEBI" id="CHEBI:57595"/>
        <dbReference type="ChEBI" id="CHEBI:57699"/>
        <dbReference type="ChEBI" id="CHEBI:57945"/>
        <dbReference type="EC" id="1.1.1.23"/>
    </reaction>
</comment>
<keyword evidence="17" id="KW-0511">Multifunctional enzyme</keyword>
<evidence type="ECO:0000256" key="4">
    <source>
        <dbReference type="ARBA" id="ARBA00004940"/>
    </source>
</evidence>
<proteinExistence type="inferred from homology"/>
<feature type="domain" description="Phosphoribosyl-AMP cyclohydrolase" evidence="21">
    <location>
        <begin position="249"/>
        <end position="321"/>
    </location>
</feature>
<evidence type="ECO:0000256" key="14">
    <source>
        <dbReference type="ARBA" id="ARBA00023002"/>
    </source>
</evidence>
<dbReference type="Pfam" id="PF00815">
    <property type="entry name" value="Histidinol_dh"/>
    <property type="match status" value="1"/>
</dbReference>
<dbReference type="InterPro" id="IPR038019">
    <property type="entry name" value="PRib_AMP_CycHydrolase_sf"/>
</dbReference>
<dbReference type="EC" id="3.5.4.19" evidence="19"/>
<evidence type="ECO:0000256" key="5">
    <source>
        <dbReference type="ARBA" id="ARBA00005169"/>
    </source>
</evidence>
<dbReference type="PROSITE" id="PS00611">
    <property type="entry name" value="HISOL_DEHYDROGENASE"/>
    <property type="match status" value="1"/>
</dbReference>
<evidence type="ECO:0000256" key="6">
    <source>
        <dbReference type="ARBA" id="ARBA00005204"/>
    </source>
</evidence>
<dbReference type="Gene3D" id="3.40.50.1980">
    <property type="entry name" value="Nitrogenase molybdenum iron protein domain"/>
    <property type="match status" value="2"/>
</dbReference>
<evidence type="ECO:0000256" key="19">
    <source>
        <dbReference type="PIRNR" id="PIRNR001257"/>
    </source>
</evidence>
<evidence type="ECO:0000256" key="18">
    <source>
        <dbReference type="ARBA" id="ARBA00049489"/>
    </source>
</evidence>
<comment type="catalytic activity">
    <reaction evidence="1 19">
        <text>1-(5-phospho-beta-D-ribosyl)-5'-AMP + H2O = 1-(5-phospho-beta-D-ribosyl)-5-[(5-phospho-beta-D-ribosylamino)methylideneamino]imidazole-4-carboxamide</text>
        <dbReference type="Rhea" id="RHEA:20049"/>
        <dbReference type="ChEBI" id="CHEBI:15377"/>
        <dbReference type="ChEBI" id="CHEBI:58435"/>
        <dbReference type="ChEBI" id="CHEBI:59457"/>
        <dbReference type="EC" id="3.5.4.19"/>
    </reaction>
</comment>
<comment type="pathway">
    <text evidence="6">Amino-acid biosynthesis; L-histidine biosynthesis; L-histidine from 5-phospho-alpha-D-ribose 1-diphosphate: step 2/9.</text>
</comment>
<dbReference type="InterPro" id="IPR008179">
    <property type="entry name" value="HisE"/>
</dbReference>
<feature type="region of interest" description="Disordered" evidence="20">
    <location>
        <begin position="107"/>
        <end position="148"/>
    </location>
</feature>
<evidence type="ECO:0000256" key="16">
    <source>
        <dbReference type="ARBA" id="ARBA00023102"/>
    </source>
</evidence>
<comment type="pathway">
    <text evidence="4">Amino-acid biosynthesis; L-histidine biosynthesis; L-histidine from 5-phospho-alpha-D-ribose 1-diphosphate: step 9/9.</text>
</comment>
<gene>
    <name evidence="22" type="primary">HIS4_1</name>
    <name evidence="22" type="ORF">PGTUg99_014663</name>
</gene>
<dbReference type="FunFam" id="1.10.287.1080:FF:000002">
    <property type="entry name" value="Histidine biosynthesis bifunctional protein HisIE"/>
    <property type="match status" value="1"/>
</dbReference>
<dbReference type="GO" id="GO:0000105">
    <property type="term" value="P:L-histidine biosynthetic process"/>
    <property type="evidence" value="ECO:0007669"/>
    <property type="project" value="UniProtKB-UniRule"/>
</dbReference>
<evidence type="ECO:0000256" key="8">
    <source>
        <dbReference type="ARBA" id="ARBA00022605"/>
    </source>
</evidence>
<dbReference type="Gene3D" id="1.10.287.1080">
    <property type="entry name" value="MazG-like"/>
    <property type="match status" value="1"/>
</dbReference>
<dbReference type="PANTHER" id="PTHR21256:SF2">
    <property type="entry name" value="HISTIDINE BIOSYNTHESIS TRIFUNCTIONAL PROTEIN"/>
    <property type="match status" value="1"/>
</dbReference>
<protein>
    <recommendedName>
        <fullName evidence="19">Histidine biosynthesis trifunctional protein</fullName>
    </recommendedName>
    <domain>
        <recommendedName>
            <fullName evidence="19">Phosphoribosyl-AMP cyclohydrolase</fullName>
            <ecNumber evidence="19">3.5.4.19</ecNumber>
        </recommendedName>
    </domain>
    <domain>
        <recommendedName>
            <fullName evidence="19">Phosphoribosyl-ATP pyrophosphohydrolase</fullName>
            <ecNumber evidence="19">3.6.1.31</ecNumber>
        </recommendedName>
    </domain>
    <domain>
        <recommendedName>
            <fullName evidence="19">Histidinol dehydrogenase</fullName>
            <shortName evidence="19">HDH</shortName>
            <ecNumber evidence="19">1.1.1.23</ecNumber>
        </recommendedName>
    </domain>
</protein>
<dbReference type="GO" id="GO:0004636">
    <property type="term" value="F:phosphoribosyl-ATP diphosphatase activity"/>
    <property type="evidence" value="ECO:0007669"/>
    <property type="project" value="UniProtKB-UniRule"/>
</dbReference>
<evidence type="ECO:0000256" key="17">
    <source>
        <dbReference type="ARBA" id="ARBA00023268"/>
    </source>
</evidence>
<dbReference type="SUPFAM" id="SSF53720">
    <property type="entry name" value="ALDH-like"/>
    <property type="match status" value="1"/>
</dbReference>
<evidence type="ECO:0000256" key="11">
    <source>
        <dbReference type="ARBA" id="ARBA00022801"/>
    </source>
</evidence>
<keyword evidence="9" id="KW-0479">Metal-binding</keyword>